<comment type="caution">
    <text evidence="8">The sequence shown here is derived from an EMBL/GenBank/DDBJ whole genome shotgun (WGS) entry which is preliminary data.</text>
</comment>
<keyword evidence="3 7" id="KW-1133">Transmembrane helix</keyword>
<comment type="subcellular location">
    <subcellularLocation>
        <location evidence="1">Membrane</location>
        <topology evidence="1">Multi-pass membrane protein</topology>
    </subcellularLocation>
</comment>
<feature type="transmembrane region" description="Helical" evidence="7">
    <location>
        <begin position="216"/>
        <end position="237"/>
    </location>
</feature>
<evidence type="ECO:0000313" key="9">
    <source>
        <dbReference type="Proteomes" id="UP001374579"/>
    </source>
</evidence>
<evidence type="ECO:0000256" key="3">
    <source>
        <dbReference type="ARBA" id="ARBA00022989"/>
    </source>
</evidence>
<evidence type="ECO:0000256" key="1">
    <source>
        <dbReference type="ARBA" id="ARBA00004141"/>
    </source>
</evidence>
<feature type="transmembrane region" description="Helical" evidence="7">
    <location>
        <begin position="69"/>
        <end position="89"/>
    </location>
</feature>
<dbReference type="PANTHER" id="PTHR31872:SF4">
    <property type="entry name" value="TRANSMEMBRANE PROTEIN 179"/>
    <property type="match status" value="1"/>
</dbReference>
<keyword evidence="4 7" id="KW-0472">Membrane</keyword>
<keyword evidence="9" id="KW-1185">Reference proteome</keyword>
<evidence type="ECO:0000256" key="6">
    <source>
        <dbReference type="SAM" id="MobiDB-lite"/>
    </source>
</evidence>
<feature type="compositionally biased region" description="Basic and acidic residues" evidence="6">
    <location>
        <begin position="330"/>
        <end position="339"/>
    </location>
</feature>
<feature type="compositionally biased region" description="Low complexity" evidence="6">
    <location>
        <begin position="343"/>
        <end position="356"/>
    </location>
</feature>
<dbReference type="PANTHER" id="PTHR31872">
    <property type="entry name" value="TRANSMEMBRANE PROTEIN 179"/>
    <property type="match status" value="1"/>
</dbReference>
<organism evidence="8 9">
    <name type="scientific">Littorina saxatilis</name>
    <dbReference type="NCBI Taxonomy" id="31220"/>
    <lineage>
        <taxon>Eukaryota</taxon>
        <taxon>Metazoa</taxon>
        <taxon>Spiralia</taxon>
        <taxon>Lophotrochozoa</taxon>
        <taxon>Mollusca</taxon>
        <taxon>Gastropoda</taxon>
        <taxon>Caenogastropoda</taxon>
        <taxon>Littorinimorpha</taxon>
        <taxon>Littorinoidea</taxon>
        <taxon>Littorinidae</taxon>
        <taxon>Littorina</taxon>
    </lineage>
</organism>
<accession>A0AAN9BDP1</accession>
<evidence type="ECO:0000256" key="4">
    <source>
        <dbReference type="ARBA" id="ARBA00023136"/>
    </source>
</evidence>
<evidence type="ECO:0000256" key="2">
    <source>
        <dbReference type="ARBA" id="ARBA00022692"/>
    </source>
</evidence>
<dbReference type="Pfam" id="PF26158">
    <property type="entry name" value="Claudin_TMEM179-179B"/>
    <property type="match status" value="1"/>
</dbReference>
<protein>
    <submittedName>
        <fullName evidence="8">Uncharacterized protein</fullName>
    </submittedName>
</protein>
<dbReference type="InterPro" id="IPR029673">
    <property type="entry name" value="TMEM179"/>
</dbReference>
<sequence length="416" mass="45666">MKFIQMTVLIITGSIGLITAILMGKVTKNFQHKCILYSSLRVRQGIAQGRQILSLDAASSWGETSACDFVTFEGVLVFMNAFIWTWFYIHMESIIRMDETDTTAVSPQNGGSAQSRPIPRSLSVVKRDSPSHAAIFVLPPIIINSLLCLTSIVRASYITEGYHEFCDDICTVSGQACLHDSDMCMDLQKQNWTFLSGQSPSPMYHDIMTAAITLSWFEPLALAIHVVSVIVEVYLLFKPTSATNSNSNSYSGRFDTGSCVPLWPNASGDEDEVEEEVDDSKVKPTESNTRRSPRPKFSRQSREEDNPTATLVSGFDNPYVRKRPVPSKSLPDHRSEKENVTVSSETSPSRSAAASSQQLWGAEVIAASVHSHEKAGIAHTAQPQSLEVEAQINGTTQNTFNQVPQVHAPSPSSADC</sequence>
<comment type="similarity">
    <text evidence="5">Belongs to the TMEM179 family.</text>
</comment>
<dbReference type="EMBL" id="JBAMIC010000008">
    <property type="protein sequence ID" value="KAK7103176.1"/>
    <property type="molecule type" value="Genomic_DNA"/>
</dbReference>
<dbReference type="Proteomes" id="UP001374579">
    <property type="component" value="Unassembled WGS sequence"/>
</dbReference>
<dbReference type="InterPro" id="IPR059010">
    <property type="entry name" value="TMEM179-179B"/>
</dbReference>
<evidence type="ECO:0000256" key="7">
    <source>
        <dbReference type="SAM" id="Phobius"/>
    </source>
</evidence>
<keyword evidence="2 7" id="KW-0812">Transmembrane</keyword>
<evidence type="ECO:0000256" key="5">
    <source>
        <dbReference type="ARBA" id="ARBA00093776"/>
    </source>
</evidence>
<feature type="compositionally biased region" description="Acidic residues" evidence="6">
    <location>
        <begin position="268"/>
        <end position="278"/>
    </location>
</feature>
<evidence type="ECO:0000313" key="8">
    <source>
        <dbReference type="EMBL" id="KAK7103176.1"/>
    </source>
</evidence>
<name>A0AAN9BDP1_9CAEN</name>
<reference evidence="8 9" key="1">
    <citation type="submission" date="2024-02" db="EMBL/GenBank/DDBJ databases">
        <title>Chromosome-scale genome assembly of the rough periwinkle Littorina saxatilis.</title>
        <authorList>
            <person name="De Jode A."/>
            <person name="Faria R."/>
            <person name="Formenti G."/>
            <person name="Sims Y."/>
            <person name="Smith T.P."/>
            <person name="Tracey A."/>
            <person name="Wood J.M.D."/>
            <person name="Zagrodzka Z.B."/>
            <person name="Johannesson K."/>
            <person name="Butlin R.K."/>
            <person name="Leder E.H."/>
        </authorList>
    </citation>
    <scope>NUCLEOTIDE SEQUENCE [LARGE SCALE GENOMIC DNA]</scope>
    <source>
        <strain evidence="8">Snail1</strain>
        <tissue evidence="8">Muscle</tissue>
    </source>
</reference>
<dbReference type="AlphaFoldDB" id="A0AAN9BDP1"/>
<feature type="region of interest" description="Disordered" evidence="6">
    <location>
        <begin position="264"/>
        <end position="357"/>
    </location>
</feature>
<feature type="transmembrane region" description="Helical" evidence="7">
    <location>
        <begin position="133"/>
        <end position="153"/>
    </location>
</feature>
<gene>
    <name evidence="8" type="ORF">V1264_018135</name>
</gene>
<proteinExistence type="inferred from homology"/>